<evidence type="ECO:0000256" key="4">
    <source>
        <dbReference type="ARBA" id="ARBA00022729"/>
    </source>
</evidence>
<sequence>MTKKSFKTLAVILLLAMTISILSACGKTGQSGTGNQTTTQPTPTTAPAEPKEDTPVLDLKAARAERMGISVIGIDWGYGPVSGSSMEKAWEDLMNVDLDIEWVNYEDYPNKVNTLMAANNLPDVVQIMKINSSYYYPAFTQAIDAGNFVDMSKYIFGKGGLKEINSVMSKWDDSMWEQATYKGGIYILPRSKAEIAQQSGINVRRDLMRKYGYEKEPTTMDELADWLIGLSNAATAGEGQKIYALDWYGDFMSDRVKGFAVAFTGQMDWGIDENGNFQYIQFNPKYIDFLNWMKKLYDAGVLDKEFVLNNAETSKWKGGRSVAYLTAWYNWNQSADRVSNKIFDSGTPDTYEAWCLLPIKGPEGYVISANAYDIDSCIAINAKCDEKKINKIMQVFNGTEEDYPGYDIIITDGIEGLHYELLADGTRDTSKFGTARTEGYVGAWNQIFLKVDADQITAKFKRPGAKGASAESIKRAEEIRAELVKILNETGISHANVNLISETYNANWSVLIDDVDAYCSKYVMGLISEDEFKAYINSLVSSDIYKAIQAEFKAAYEANRK</sequence>
<name>A0A141GND9_9FIRM</name>
<dbReference type="AlphaFoldDB" id="A0A141GND9"/>
<feature type="signal peptide" evidence="6">
    <location>
        <begin position="1"/>
        <end position="24"/>
    </location>
</feature>
<evidence type="ECO:0000256" key="5">
    <source>
        <dbReference type="SAM" id="MobiDB-lite"/>
    </source>
</evidence>
<accession>A0A141GND9</accession>
<comment type="similarity">
    <text evidence="2">Belongs to the bacterial solute-binding protein 1 family.</text>
</comment>
<dbReference type="PROSITE" id="PS51257">
    <property type="entry name" value="PROKAR_LIPOPROTEIN"/>
    <property type="match status" value="1"/>
</dbReference>
<feature type="compositionally biased region" description="Low complexity" evidence="5">
    <location>
        <begin position="28"/>
        <end position="47"/>
    </location>
</feature>
<evidence type="ECO:0000256" key="3">
    <source>
        <dbReference type="ARBA" id="ARBA00022448"/>
    </source>
</evidence>
<dbReference type="GO" id="GO:0030313">
    <property type="term" value="C:cell envelope"/>
    <property type="evidence" value="ECO:0007669"/>
    <property type="project" value="UniProtKB-SubCell"/>
</dbReference>
<evidence type="ECO:0000256" key="6">
    <source>
        <dbReference type="SAM" id="SignalP"/>
    </source>
</evidence>
<dbReference type="PANTHER" id="PTHR43649">
    <property type="entry name" value="ARABINOSE-BINDING PROTEIN-RELATED"/>
    <property type="match status" value="1"/>
</dbReference>
<comment type="subcellular location">
    <subcellularLocation>
        <location evidence="1">Cell envelope</location>
    </subcellularLocation>
</comment>
<evidence type="ECO:0000256" key="2">
    <source>
        <dbReference type="ARBA" id="ARBA00008520"/>
    </source>
</evidence>
<dbReference type="Pfam" id="PF13416">
    <property type="entry name" value="SBP_bac_8"/>
    <property type="match status" value="1"/>
</dbReference>
<keyword evidence="4 6" id="KW-0732">Signal</keyword>
<dbReference type="Gene3D" id="3.40.190.10">
    <property type="entry name" value="Periplasmic binding protein-like II"/>
    <property type="match status" value="2"/>
</dbReference>
<evidence type="ECO:0000313" key="7">
    <source>
        <dbReference type="EMBL" id="ALL53567.1"/>
    </source>
</evidence>
<protein>
    <submittedName>
        <fullName evidence="7">Uncharacterized protein</fullName>
    </submittedName>
</protein>
<keyword evidence="3" id="KW-0813">Transport</keyword>
<dbReference type="InterPro" id="IPR050490">
    <property type="entry name" value="Bact_solute-bd_prot1"/>
</dbReference>
<dbReference type="EMBL" id="KP867044">
    <property type="protein sequence ID" value="ALL53567.1"/>
    <property type="molecule type" value="Genomic_DNA"/>
</dbReference>
<feature type="chain" id="PRO_5007492070" evidence="6">
    <location>
        <begin position="25"/>
        <end position="561"/>
    </location>
</feature>
<proteinExistence type="inferred from homology"/>
<dbReference type="InterPro" id="IPR006059">
    <property type="entry name" value="SBP"/>
</dbReference>
<organism evidence="7">
    <name type="scientific">uncultured firmicutes bacterium contig_31</name>
    <dbReference type="NCBI Taxonomy" id="1643554"/>
    <lineage>
        <taxon>Bacteria</taxon>
        <taxon>Bacillati</taxon>
        <taxon>Bacillota</taxon>
        <taxon>environmental samples</taxon>
    </lineage>
</organism>
<dbReference type="PANTHER" id="PTHR43649:SF31">
    <property type="entry name" value="SN-GLYCEROL-3-PHOSPHATE-BINDING PERIPLASMIC PROTEIN UGPB"/>
    <property type="match status" value="1"/>
</dbReference>
<evidence type="ECO:0000256" key="1">
    <source>
        <dbReference type="ARBA" id="ARBA00004196"/>
    </source>
</evidence>
<reference evidence="7" key="1">
    <citation type="submission" date="2015-02" db="EMBL/GenBank/DDBJ databases">
        <authorList>
            <person name="Chooi Y.-H."/>
        </authorList>
    </citation>
    <scope>NUCLEOTIDE SEQUENCE</scope>
</reference>
<feature type="region of interest" description="Disordered" evidence="5">
    <location>
        <begin position="28"/>
        <end position="52"/>
    </location>
</feature>
<dbReference type="SUPFAM" id="SSF53850">
    <property type="entry name" value="Periplasmic binding protein-like II"/>
    <property type="match status" value="1"/>
</dbReference>